<name>A0A502DL97_9MYCO</name>
<evidence type="ECO:0000256" key="2">
    <source>
        <dbReference type="SAM" id="Phobius"/>
    </source>
</evidence>
<dbReference type="Pfam" id="PF13519">
    <property type="entry name" value="VWA_2"/>
    <property type="match status" value="1"/>
</dbReference>
<proteinExistence type="predicted"/>
<dbReference type="InterPro" id="IPR036465">
    <property type="entry name" value="vWFA_dom_sf"/>
</dbReference>
<keyword evidence="2" id="KW-0472">Membrane</keyword>
<feature type="transmembrane region" description="Helical" evidence="2">
    <location>
        <begin position="39"/>
        <end position="58"/>
    </location>
</feature>
<evidence type="ECO:0000313" key="4">
    <source>
        <dbReference type="EMBL" id="TPG25562.1"/>
    </source>
</evidence>
<dbReference type="OrthoDB" id="9814325at2"/>
<feature type="transmembrane region" description="Helical" evidence="2">
    <location>
        <begin position="6"/>
        <end position="27"/>
    </location>
</feature>
<keyword evidence="2" id="KW-0812">Transmembrane</keyword>
<keyword evidence="5" id="KW-1185">Reference proteome</keyword>
<dbReference type="Gene3D" id="3.40.50.410">
    <property type="entry name" value="von Willebrand factor, type A domain"/>
    <property type="match status" value="1"/>
</dbReference>
<sequence>MNFQPVFPPLVLMGIAAIILVARISVLRRSLAAARTRAALWRWCGMTLAALLLIVAASRPVIDPDRTSATRVADREAPNVFLVVDRSPDMRVVDYPRGLSRMDLAREDLTALIDRYPGARVAMISFASRPNLDWPLSPDTRSLRPLVSTFEPYAAAPDALDQTNAGAAGNMLRYQLIGAKQQYPRAKTLVYYLGAGAAEAELPPRDFNLPDDGVDGGAVLGYGTAAGGPIPGTAVARSRLGEPSLRVVADQIGVPYTSRSDAEPLDSTGETVDGATAPSTAVDSSGRTELYWAPAILAEILILVELYLVLREFRRTRLLSGNVVT</sequence>
<dbReference type="Proteomes" id="UP000320095">
    <property type="component" value="Unassembled WGS sequence"/>
</dbReference>
<dbReference type="RefSeq" id="WP_140700102.1">
    <property type="nucleotide sequence ID" value="NZ_RCZG01000027.1"/>
</dbReference>
<evidence type="ECO:0000313" key="5">
    <source>
        <dbReference type="Proteomes" id="UP000320095"/>
    </source>
</evidence>
<evidence type="ECO:0000256" key="1">
    <source>
        <dbReference type="SAM" id="MobiDB-lite"/>
    </source>
</evidence>
<feature type="transmembrane region" description="Helical" evidence="2">
    <location>
        <begin position="290"/>
        <end position="310"/>
    </location>
</feature>
<dbReference type="InterPro" id="IPR002035">
    <property type="entry name" value="VWF_A"/>
</dbReference>
<evidence type="ECO:0000259" key="3">
    <source>
        <dbReference type="Pfam" id="PF13519"/>
    </source>
</evidence>
<reference evidence="4 5" key="1">
    <citation type="journal article" date="2019" name="Environ. Microbiol.">
        <title>Species interactions and distinct microbial communities in high Arctic permafrost affected cryosols are associated with the CH4 and CO2 gas fluxes.</title>
        <authorList>
            <person name="Altshuler I."/>
            <person name="Hamel J."/>
            <person name="Turney S."/>
            <person name="Magnuson E."/>
            <person name="Levesque R."/>
            <person name="Greer C."/>
            <person name="Whyte L.G."/>
        </authorList>
    </citation>
    <scope>NUCLEOTIDE SEQUENCE [LARGE SCALE GENOMIC DNA]</scope>
    <source>
        <strain evidence="4 5">S5.20</strain>
    </source>
</reference>
<keyword evidence="2" id="KW-1133">Transmembrane helix</keyword>
<gene>
    <name evidence="4" type="ORF">EAH80_30515</name>
</gene>
<comment type="caution">
    <text evidence="4">The sequence shown here is derived from an EMBL/GenBank/DDBJ whole genome shotgun (WGS) entry which is preliminary data.</text>
</comment>
<feature type="region of interest" description="Disordered" evidence="1">
    <location>
        <begin position="258"/>
        <end position="280"/>
    </location>
</feature>
<dbReference type="AlphaFoldDB" id="A0A502DL97"/>
<feature type="domain" description="VWFA" evidence="3">
    <location>
        <begin position="81"/>
        <end position="173"/>
    </location>
</feature>
<dbReference type="SUPFAM" id="SSF53300">
    <property type="entry name" value="vWA-like"/>
    <property type="match status" value="1"/>
</dbReference>
<dbReference type="EMBL" id="RCZG01000027">
    <property type="protein sequence ID" value="TPG25562.1"/>
    <property type="molecule type" value="Genomic_DNA"/>
</dbReference>
<accession>A0A502DL97</accession>
<protein>
    <submittedName>
        <fullName evidence="4">VWA domain-containing protein</fullName>
    </submittedName>
</protein>
<organism evidence="4 5">
    <name type="scientific">Mycolicibacterium hodleri</name>
    <dbReference type="NCBI Taxonomy" id="49897"/>
    <lineage>
        <taxon>Bacteria</taxon>
        <taxon>Bacillati</taxon>
        <taxon>Actinomycetota</taxon>
        <taxon>Actinomycetes</taxon>
        <taxon>Mycobacteriales</taxon>
        <taxon>Mycobacteriaceae</taxon>
        <taxon>Mycolicibacterium</taxon>
    </lineage>
</organism>